<dbReference type="PANTHER" id="PTHR35041">
    <property type="entry name" value="MEDIATOR OF RNA POLYMERASE II TRANSCRIPTION SUBUNIT 1"/>
    <property type="match status" value="1"/>
</dbReference>
<dbReference type="OrthoDB" id="5340195at2759"/>
<dbReference type="AlphaFoldDB" id="A0A6G1KKZ0"/>
<gene>
    <name evidence="2" type="ORF">K504DRAFT_369490</name>
</gene>
<proteinExistence type="predicted"/>
<dbReference type="EMBL" id="MU005765">
    <property type="protein sequence ID" value="KAF2713027.1"/>
    <property type="molecule type" value="Genomic_DNA"/>
</dbReference>
<reference evidence="2" key="1">
    <citation type="journal article" date="2020" name="Stud. Mycol.">
        <title>101 Dothideomycetes genomes: a test case for predicting lifestyles and emergence of pathogens.</title>
        <authorList>
            <person name="Haridas S."/>
            <person name="Albert R."/>
            <person name="Binder M."/>
            <person name="Bloem J."/>
            <person name="Labutti K."/>
            <person name="Salamov A."/>
            <person name="Andreopoulos B."/>
            <person name="Baker S."/>
            <person name="Barry K."/>
            <person name="Bills G."/>
            <person name="Bluhm B."/>
            <person name="Cannon C."/>
            <person name="Castanera R."/>
            <person name="Culley D."/>
            <person name="Daum C."/>
            <person name="Ezra D."/>
            <person name="Gonzalez J."/>
            <person name="Henrissat B."/>
            <person name="Kuo A."/>
            <person name="Liang C."/>
            <person name="Lipzen A."/>
            <person name="Lutzoni F."/>
            <person name="Magnuson J."/>
            <person name="Mondo S."/>
            <person name="Nolan M."/>
            <person name="Ohm R."/>
            <person name="Pangilinan J."/>
            <person name="Park H.-J."/>
            <person name="Ramirez L."/>
            <person name="Alfaro M."/>
            <person name="Sun H."/>
            <person name="Tritt A."/>
            <person name="Yoshinaga Y."/>
            <person name="Zwiers L.-H."/>
            <person name="Turgeon B."/>
            <person name="Goodwin S."/>
            <person name="Spatafora J."/>
            <person name="Crous P."/>
            <person name="Grigoriev I."/>
        </authorList>
    </citation>
    <scope>NUCLEOTIDE SEQUENCE</scope>
    <source>
        <strain evidence="2">CBS 279.74</strain>
    </source>
</reference>
<protein>
    <submittedName>
        <fullName evidence="2">Uncharacterized protein</fullName>
    </submittedName>
</protein>
<keyword evidence="3" id="KW-1185">Reference proteome</keyword>
<accession>A0A6G1KKZ0</accession>
<name>A0A6G1KKZ0_9PLEO</name>
<organism evidence="2 3">
    <name type="scientific">Pleomassaria siparia CBS 279.74</name>
    <dbReference type="NCBI Taxonomy" id="1314801"/>
    <lineage>
        <taxon>Eukaryota</taxon>
        <taxon>Fungi</taxon>
        <taxon>Dikarya</taxon>
        <taxon>Ascomycota</taxon>
        <taxon>Pezizomycotina</taxon>
        <taxon>Dothideomycetes</taxon>
        <taxon>Pleosporomycetidae</taxon>
        <taxon>Pleosporales</taxon>
        <taxon>Pleomassariaceae</taxon>
        <taxon>Pleomassaria</taxon>
    </lineage>
</organism>
<dbReference type="PANTHER" id="PTHR35041:SF3">
    <property type="entry name" value="FORMYLMETHIONINE DEFORMYLASE-LIKE PROTEIN"/>
    <property type="match status" value="1"/>
</dbReference>
<evidence type="ECO:0000313" key="2">
    <source>
        <dbReference type="EMBL" id="KAF2713027.1"/>
    </source>
</evidence>
<feature type="transmembrane region" description="Helical" evidence="1">
    <location>
        <begin position="38"/>
        <end position="59"/>
    </location>
</feature>
<keyword evidence="1" id="KW-0812">Transmembrane</keyword>
<dbReference type="Proteomes" id="UP000799428">
    <property type="component" value="Unassembled WGS sequence"/>
</dbReference>
<feature type="transmembrane region" description="Helical" evidence="1">
    <location>
        <begin position="511"/>
        <end position="534"/>
    </location>
</feature>
<sequence length="639" mass="70938">MALSFLTGMCLALGQHMLYRSLHHKAENNELTKVRVVLYGRALAYLSNCAFVGCVILCYRQRIWSTFRERALSVWTIDQVFLATEDPSIFLNWEAITKASLVTAIAVVIWLTPVATIIFSPGALTFGDYFESTLTNSHVPTLDFTQESNKDWRVPTYLPDGTAKRSMVYYNTTDIAGTSPGFFDYYDQPSADINRIALMNAYSLKDSSLNRENARLKSCGGNFNCTYTIDFLGPGYNCETLAKGSGDNAKLNEAGSPFDTSHLVPEGSEIYYAKVDYGEFERPQSGNLSAGGVPVGPVANDFGCFKTEPVLWIGVSINSTEKIADDSPFKTAWTHRFDPYIFRCEHHETKYTVKFNYSGPFYDADISYEFLAPIINTTLENVHDGDTFSADAIPHSGYIDPRVDVPLYRKTSAYHAMGQVLRTFLGGEMELTPPIPGPSYTRVDSKISNTRLVSNITGDPLPNLSELIPDFYAKMILSILSTPQMVIISEDFAEVNSTRYRSTFIYNPEKLWACYAPVILFVFIILLIGAWTIWQDGTTFSVGFSRVMVTTRNTTLDDISRGACLGNDPFPGELMHTKLKFGVLNEDNGAEYTFIEGTSGIGHCAFGVASELTAIRKGVPYAGLYPAKKVTATKKEKAN</sequence>
<keyword evidence="1" id="KW-0472">Membrane</keyword>
<evidence type="ECO:0000313" key="3">
    <source>
        <dbReference type="Proteomes" id="UP000799428"/>
    </source>
</evidence>
<evidence type="ECO:0000256" key="1">
    <source>
        <dbReference type="SAM" id="Phobius"/>
    </source>
</evidence>
<keyword evidence="1" id="KW-1133">Transmembrane helix</keyword>